<feature type="compositionally biased region" description="Basic and acidic residues" evidence="2">
    <location>
        <begin position="354"/>
        <end position="378"/>
    </location>
</feature>
<feature type="region of interest" description="Disordered" evidence="2">
    <location>
        <begin position="413"/>
        <end position="448"/>
    </location>
</feature>
<evidence type="ECO:0000256" key="2">
    <source>
        <dbReference type="SAM" id="MobiDB-lite"/>
    </source>
</evidence>
<reference evidence="3" key="1">
    <citation type="submission" date="2020-06" db="EMBL/GenBank/DDBJ databases">
        <authorList>
            <consortium name="Plant Systems Biology data submission"/>
        </authorList>
    </citation>
    <scope>NUCLEOTIDE SEQUENCE</scope>
    <source>
        <strain evidence="3">D6</strain>
    </source>
</reference>
<dbReference type="AlphaFoldDB" id="A0A9N8HB57"/>
<gene>
    <name evidence="3" type="ORF">SEMRO_349_G123350.1</name>
</gene>
<name>A0A9N8HB57_9STRA</name>
<organism evidence="3 4">
    <name type="scientific">Seminavis robusta</name>
    <dbReference type="NCBI Taxonomy" id="568900"/>
    <lineage>
        <taxon>Eukaryota</taxon>
        <taxon>Sar</taxon>
        <taxon>Stramenopiles</taxon>
        <taxon>Ochrophyta</taxon>
        <taxon>Bacillariophyta</taxon>
        <taxon>Bacillariophyceae</taxon>
        <taxon>Bacillariophycidae</taxon>
        <taxon>Naviculales</taxon>
        <taxon>Naviculaceae</taxon>
        <taxon>Seminavis</taxon>
    </lineage>
</organism>
<evidence type="ECO:0000313" key="3">
    <source>
        <dbReference type="EMBL" id="CAB9508478.1"/>
    </source>
</evidence>
<feature type="coiled-coil region" evidence="1">
    <location>
        <begin position="213"/>
        <end position="247"/>
    </location>
</feature>
<dbReference type="EMBL" id="CAICTM010000348">
    <property type="protein sequence ID" value="CAB9508478.1"/>
    <property type="molecule type" value="Genomic_DNA"/>
</dbReference>
<comment type="caution">
    <text evidence="3">The sequence shown here is derived from an EMBL/GenBank/DDBJ whole genome shotgun (WGS) entry which is preliminary data.</text>
</comment>
<evidence type="ECO:0000256" key="1">
    <source>
        <dbReference type="SAM" id="Coils"/>
    </source>
</evidence>
<accession>A0A9N8HB57</accession>
<dbReference type="Proteomes" id="UP001153069">
    <property type="component" value="Unassembled WGS sequence"/>
</dbReference>
<protein>
    <submittedName>
        <fullName evidence="3">Uncharacterized protein</fullName>
    </submittedName>
</protein>
<sequence>MDPVAIQNAVQAAVAAVLQDQAVINAIRPPVVVPQPAPPVPFAVNPAGAGNAPWDFTSPTGLKIFIASTTPLSVTYDGKEDTLRDFLRKIYQRAESYGWTGILMVLDTSGTLRNITTHHGCITLANVQAHATTYLRLEQREHQASVCLRKLIIGSITPKLADRLATRSDRYIINAAAAAQPGQPAPAPIMIEDGTCMLHEIIKLILVETRASVAIITKKLTNLEAIMEEAKSDVQEFNSRVEELISQLDARSVEIPPMLENFFEGYTNCADLKFVEYMARKQEAYEDATIDLEYPALMKMALERFKILVDKKVWLKKTEQELEILTLKAEISHLKTSPSSTKSGSSSGKKAVKKGKDDDKYAWKQVAPKEGEPHDVTRDGKEYIYCPHHHTTKWVLKVNNKGVEHRTGCSKLKEMGDRAQQGQSAAALANAMEETDADTSQEPEDESI</sequence>
<feature type="compositionally biased region" description="Low complexity" evidence="2">
    <location>
        <begin position="335"/>
        <end position="349"/>
    </location>
</feature>
<keyword evidence="4" id="KW-1185">Reference proteome</keyword>
<feature type="compositionally biased region" description="Acidic residues" evidence="2">
    <location>
        <begin position="433"/>
        <end position="448"/>
    </location>
</feature>
<keyword evidence="1" id="KW-0175">Coiled coil</keyword>
<proteinExistence type="predicted"/>
<evidence type="ECO:0000313" key="4">
    <source>
        <dbReference type="Proteomes" id="UP001153069"/>
    </source>
</evidence>
<feature type="region of interest" description="Disordered" evidence="2">
    <location>
        <begin position="335"/>
        <end position="378"/>
    </location>
</feature>